<gene>
    <name evidence="1" type="ORF">D2T31_12150</name>
</gene>
<proteinExistence type="predicted"/>
<dbReference type="EMBL" id="SAUX01000013">
    <property type="protein sequence ID" value="RWR28857.1"/>
    <property type="molecule type" value="Genomic_DNA"/>
</dbReference>
<dbReference type="InterPro" id="IPR016181">
    <property type="entry name" value="Acyl_CoA_acyltransferase"/>
</dbReference>
<comment type="caution">
    <text evidence="1">The sequence shown here is derived from an EMBL/GenBank/DDBJ whole genome shotgun (WGS) entry which is preliminary data.</text>
</comment>
<evidence type="ECO:0000313" key="1">
    <source>
        <dbReference type="EMBL" id="RWR28857.1"/>
    </source>
</evidence>
<evidence type="ECO:0000313" key="2">
    <source>
        <dbReference type="Proteomes" id="UP000285295"/>
    </source>
</evidence>
<name>A0A443K7U7_9RHOB</name>
<accession>A0A443K7U7</accession>
<reference evidence="1 2" key="1">
    <citation type="submission" date="2019-01" db="EMBL/GenBank/DDBJ databases">
        <title>Sinorhodobacter populi sp. nov. isolated from the symptomatic bark tissue of Populus euramericana canker.</title>
        <authorList>
            <person name="Xu G."/>
        </authorList>
    </citation>
    <scope>NUCLEOTIDE SEQUENCE [LARGE SCALE GENOMIC DNA]</scope>
    <source>
        <strain evidence="1 2">D19-10-3-21</strain>
    </source>
</reference>
<protein>
    <recommendedName>
        <fullName evidence="3">GNAT family N-acetyltransferase</fullName>
    </recommendedName>
</protein>
<dbReference type="Proteomes" id="UP000285295">
    <property type="component" value="Unassembled WGS sequence"/>
</dbReference>
<dbReference type="RefSeq" id="WP_164882406.1">
    <property type="nucleotide sequence ID" value="NZ_SAUX01000013.1"/>
</dbReference>
<dbReference type="AlphaFoldDB" id="A0A443K7U7"/>
<dbReference type="SUPFAM" id="SSF55729">
    <property type="entry name" value="Acyl-CoA N-acyltransferases (Nat)"/>
    <property type="match status" value="1"/>
</dbReference>
<evidence type="ECO:0008006" key="3">
    <source>
        <dbReference type="Google" id="ProtNLM"/>
    </source>
</evidence>
<organism evidence="1 2">
    <name type="scientific">Paenirhodobacter populi</name>
    <dbReference type="NCBI Taxonomy" id="2306993"/>
    <lineage>
        <taxon>Bacteria</taxon>
        <taxon>Pseudomonadati</taxon>
        <taxon>Pseudomonadota</taxon>
        <taxon>Alphaproteobacteria</taxon>
        <taxon>Rhodobacterales</taxon>
        <taxon>Rhodobacter group</taxon>
        <taxon>Paenirhodobacter</taxon>
    </lineage>
</organism>
<sequence length="116" mass="12743">MVERLAHSVSGPQRVDRIRTAETIASLMCSADGVVFVSTGGFIAGCIQPTIINPDPVAFELGWYAEDRSGLALIRSFEDWARSRGATLVKMSCRGGVAQKILERRGYRLAEIQMVR</sequence>
<reference evidence="1 2" key="2">
    <citation type="submission" date="2019-01" db="EMBL/GenBank/DDBJ databases">
        <authorList>
            <person name="Li Y."/>
        </authorList>
    </citation>
    <scope>NUCLEOTIDE SEQUENCE [LARGE SCALE GENOMIC DNA]</scope>
    <source>
        <strain evidence="1 2">D19-10-3-21</strain>
    </source>
</reference>